<evidence type="ECO:0000313" key="3">
    <source>
        <dbReference type="Proteomes" id="UP000178885"/>
    </source>
</evidence>
<name>A0A1F6TN16_9PROT</name>
<dbReference type="InterPro" id="IPR035923">
    <property type="entry name" value="TT1751-like_sf"/>
</dbReference>
<organism evidence="2 3">
    <name type="scientific">Candidatus Muproteobacteria bacterium RBG_16_65_34</name>
    <dbReference type="NCBI Taxonomy" id="1817760"/>
    <lineage>
        <taxon>Bacteria</taxon>
        <taxon>Pseudomonadati</taxon>
        <taxon>Pseudomonadota</taxon>
        <taxon>Candidatus Muproteobacteria</taxon>
    </lineage>
</organism>
<evidence type="ECO:0000256" key="1">
    <source>
        <dbReference type="SAM" id="SignalP"/>
    </source>
</evidence>
<proteinExistence type="predicted"/>
<reference evidence="2 3" key="1">
    <citation type="journal article" date="2016" name="Nat. Commun.">
        <title>Thousands of microbial genomes shed light on interconnected biogeochemical processes in an aquifer system.</title>
        <authorList>
            <person name="Anantharaman K."/>
            <person name="Brown C.T."/>
            <person name="Hug L.A."/>
            <person name="Sharon I."/>
            <person name="Castelle C.J."/>
            <person name="Probst A.J."/>
            <person name="Thomas B.C."/>
            <person name="Singh A."/>
            <person name="Wilkins M.J."/>
            <person name="Karaoz U."/>
            <person name="Brodie E.L."/>
            <person name="Williams K.H."/>
            <person name="Hubbard S.S."/>
            <person name="Banfield J.F."/>
        </authorList>
    </citation>
    <scope>NUCLEOTIDE SEQUENCE [LARGE SCALE GENOMIC DNA]</scope>
</reference>
<gene>
    <name evidence="2" type="ORF">A2151_03730</name>
</gene>
<dbReference type="SUPFAM" id="SSF103247">
    <property type="entry name" value="TT1751-like"/>
    <property type="match status" value="1"/>
</dbReference>
<dbReference type="EMBL" id="MFSU01000080">
    <property type="protein sequence ID" value="OGI46521.1"/>
    <property type="molecule type" value="Genomic_DNA"/>
</dbReference>
<comment type="caution">
    <text evidence="2">The sequence shown here is derived from an EMBL/GenBank/DDBJ whole genome shotgun (WGS) entry which is preliminary data.</text>
</comment>
<feature type="chain" id="PRO_5009526750" description="DUF302 domain-containing protein" evidence="1">
    <location>
        <begin position="30"/>
        <end position="173"/>
    </location>
</feature>
<protein>
    <recommendedName>
        <fullName evidence="4">DUF302 domain-containing protein</fullName>
    </recommendedName>
</protein>
<accession>A0A1F6TN16</accession>
<feature type="signal peptide" evidence="1">
    <location>
        <begin position="1"/>
        <end position="29"/>
    </location>
</feature>
<dbReference type="Proteomes" id="UP000178885">
    <property type="component" value="Unassembled WGS sequence"/>
</dbReference>
<dbReference type="AlphaFoldDB" id="A0A1F6TN16"/>
<dbReference type="Gene3D" id="3.30.310.70">
    <property type="entry name" value="TT1751-like domain"/>
    <property type="match status" value="1"/>
</dbReference>
<evidence type="ECO:0008006" key="4">
    <source>
        <dbReference type="Google" id="ProtNLM"/>
    </source>
</evidence>
<sequence length="173" mass="19255">MNPFRAPLAVLVLGLALVGIAGVPADARAAENPAFWKYQVKGDFPTVLKGLKRGLEAAQFILTAEENLSKGLENNKHLFPGERWNTIGFDNVTAVHFCSVVFNQEVFNIDMDWSVLCPFKAVVYTMKETPGEATVIVLRPTYLLARDPHKKAREIGRRIEERIIGAIQEGLSY</sequence>
<keyword evidence="1" id="KW-0732">Signal</keyword>
<evidence type="ECO:0000313" key="2">
    <source>
        <dbReference type="EMBL" id="OGI46521.1"/>
    </source>
</evidence>